<dbReference type="EMBL" id="QNQT01000004">
    <property type="protein sequence ID" value="RDU36631.1"/>
    <property type="molecule type" value="Genomic_DNA"/>
</dbReference>
<evidence type="ECO:0000313" key="2">
    <source>
        <dbReference type="Proteomes" id="UP000257144"/>
    </source>
</evidence>
<name>A0A3D8GQS6_9BACI</name>
<proteinExistence type="predicted"/>
<gene>
    <name evidence="1" type="ORF">DRW41_11255</name>
</gene>
<evidence type="ECO:0000313" key="1">
    <source>
        <dbReference type="EMBL" id="RDU36631.1"/>
    </source>
</evidence>
<sequence length="60" mass="6895">MCFEAEKAENLDNLPGVDVSNDWKRGRTYGETHHSAADIISHRVFRVYFDINKKGQPTTK</sequence>
<dbReference type="AlphaFoldDB" id="A0A3D8GQS6"/>
<organism evidence="1 2">
    <name type="scientific">Neobacillus piezotolerans</name>
    <dbReference type="NCBI Taxonomy" id="2259171"/>
    <lineage>
        <taxon>Bacteria</taxon>
        <taxon>Bacillati</taxon>
        <taxon>Bacillota</taxon>
        <taxon>Bacilli</taxon>
        <taxon>Bacillales</taxon>
        <taxon>Bacillaceae</taxon>
        <taxon>Neobacillus</taxon>
    </lineage>
</organism>
<dbReference type="Proteomes" id="UP000257144">
    <property type="component" value="Unassembled WGS sequence"/>
</dbReference>
<reference evidence="1 2" key="1">
    <citation type="submission" date="2018-07" db="EMBL/GenBank/DDBJ databases">
        <title>Bacillus sp. YLB-04 draft genome sequence.</title>
        <authorList>
            <person name="Yu L."/>
            <person name="Tang X."/>
        </authorList>
    </citation>
    <scope>NUCLEOTIDE SEQUENCE [LARGE SCALE GENOMIC DNA]</scope>
    <source>
        <strain evidence="1 2">YLB-04</strain>
    </source>
</reference>
<protein>
    <submittedName>
        <fullName evidence="1">Uncharacterized protein</fullName>
    </submittedName>
</protein>
<keyword evidence="2" id="KW-1185">Reference proteome</keyword>
<comment type="caution">
    <text evidence="1">The sequence shown here is derived from an EMBL/GenBank/DDBJ whole genome shotgun (WGS) entry which is preliminary data.</text>
</comment>
<accession>A0A3D8GQS6</accession>